<dbReference type="STRING" id="87626.PTD2_17760"/>
<dbReference type="InterPro" id="IPR022584">
    <property type="entry name" value="DUF2937"/>
</dbReference>
<dbReference type="Proteomes" id="UP000006201">
    <property type="component" value="Unassembled WGS sequence"/>
</dbReference>
<dbReference type="PIRSF" id="PIRSF029393">
    <property type="entry name" value="UCP029393"/>
    <property type="match status" value="1"/>
</dbReference>
<evidence type="ECO:0000313" key="2">
    <source>
        <dbReference type="EMBL" id="EAR27692.1"/>
    </source>
</evidence>
<comment type="caution">
    <text evidence="2">The sequence shown here is derived from an EMBL/GenBank/DDBJ whole genome shotgun (WGS) entry which is preliminary data.</text>
</comment>
<proteinExistence type="predicted"/>
<protein>
    <recommendedName>
        <fullName evidence="4">DUF2937 family protein</fullName>
    </recommendedName>
</protein>
<keyword evidence="1" id="KW-0812">Transmembrane</keyword>
<keyword evidence="1" id="KW-0472">Membrane</keyword>
<dbReference type="EMBL" id="AAOH01000005">
    <property type="protein sequence ID" value="EAR27692.1"/>
    <property type="molecule type" value="Genomic_DNA"/>
</dbReference>
<dbReference type="InterPro" id="IPR016917">
    <property type="entry name" value="UCP029393"/>
</dbReference>
<evidence type="ECO:0008006" key="4">
    <source>
        <dbReference type="Google" id="ProtNLM"/>
    </source>
</evidence>
<feature type="transmembrane region" description="Helical" evidence="1">
    <location>
        <begin position="16"/>
        <end position="36"/>
    </location>
</feature>
<dbReference type="Pfam" id="PF11157">
    <property type="entry name" value="DUF2937"/>
    <property type="match status" value="1"/>
</dbReference>
<feature type="transmembrane region" description="Helical" evidence="1">
    <location>
        <begin position="144"/>
        <end position="170"/>
    </location>
</feature>
<dbReference type="OrthoDB" id="7021410at2"/>
<evidence type="ECO:0000256" key="1">
    <source>
        <dbReference type="SAM" id="Phobius"/>
    </source>
</evidence>
<name>A4CBF5_9GAMM</name>
<evidence type="ECO:0000313" key="3">
    <source>
        <dbReference type="Proteomes" id="UP000006201"/>
    </source>
</evidence>
<keyword evidence="1" id="KW-1133">Transmembrane helix</keyword>
<dbReference type="eggNOG" id="ENOG5032YDB">
    <property type="taxonomic scope" value="Bacteria"/>
</dbReference>
<dbReference type="HOGENOM" id="CLU_119061_0_0_6"/>
<dbReference type="RefSeq" id="WP_009839524.1">
    <property type="nucleotide sequence ID" value="NZ_CH959301.1"/>
</dbReference>
<keyword evidence="3" id="KW-1185">Reference proteome</keyword>
<reference evidence="2 3" key="1">
    <citation type="submission" date="2006-02" db="EMBL/GenBank/DDBJ databases">
        <authorList>
            <person name="Moran M.A."/>
            <person name="Kjelleberg S."/>
            <person name="Egan S."/>
            <person name="Saunders N."/>
            <person name="Thomas T."/>
            <person name="Ferriera S."/>
            <person name="Johnson J."/>
            <person name="Kravitz S."/>
            <person name="Halpern A."/>
            <person name="Remington K."/>
            <person name="Beeson K."/>
            <person name="Tran B."/>
            <person name="Rogers Y.-H."/>
            <person name="Friedman R."/>
            <person name="Venter J.C."/>
        </authorList>
    </citation>
    <scope>NUCLEOTIDE SEQUENCE [LARGE SCALE GENOMIC DNA]</scope>
    <source>
        <strain evidence="2 3">D2</strain>
    </source>
</reference>
<gene>
    <name evidence="2" type="ORF">PTD2_17760</name>
</gene>
<organism evidence="2 3">
    <name type="scientific">Pseudoalteromonas tunicata D2</name>
    <dbReference type="NCBI Taxonomy" id="87626"/>
    <lineage>
        <taxon>Bacteria</taxon>
        <taxon>Pseudomonadati</taxon>
        <taxon>Pseudomonadota</taxon>
        <taxon>Gammaproteobacteria</taxon>
        <taxon>Alteromonadales</taxon>
        <taxon>Pseudoalteromonadaceae</taxon>
        <taxon>Pseudoalteromonas</taxon>
    </lineage>
</organism>
<dbReference type="AlphaFoldDB" id="A4CBF5"/>
<sequence>MASTFLQRFGKKVASYLRLALFMAGVLIGVQVPGFVDQYGKNLEARLLESSQALNQFQADADKFFDGDINKLIAYYQAKNDVVITAGANSITAIATRQAMLKTAWQAFNQSTLAQFQHVALAPISDIRSQVWQSYDYLIVLKPIAIGIGLVFGILLAMVLDVLVALIVMLGRRGKTVQKVI</sequence>
<accession>A4CBF5</accession>